<dbReference type="Proteomes" id="UP000215002">
    <property type="component" value="Chromosome"/>
</dbReference>
<dbReference type="RefSeq" id="WP_094569356.1">
    <property type="nucleotide sequence ID" value="NZ_CP022743.1"/>
</dbReference>
<gene>
    <name evidence="2" type="ORF">MuYL_0911</name>
</gene>
<name>A0A223NTI0_9SPHI</name>
<dbReference type="EMBL" id="CP022743">
    <property type="protein sequence ID" value="ASU32811.1"/>
    <property type="molecule type" value="Genomic_DNA"/>
</dbReference>
<organism evidence="2 3">
    <name type="scientific">Mucilaginibacter xinganensis</name>
    <dbReference type="NCBI Taxonomy" id="1234841"/>
    <lineage>
        <taxon>Bacteria</taxon>
        <taxon>Pseudomonadati</taxon>
        <taxon>Bacteroidota</taxon>
        <taxon>Sphingobacteriia</taxon>
        <taxon>Sphingobacteriales</taxon>
        <taxon>Sphingobacteriaceae</taxon>
        <taxon>Mucilaginibacter</taxon>
    </lineage>
</organism>
<dbReference type="PROSITE" id="PS01124">
    <property type="entry name" value="HTH_ARAC_FAMILY_2"/>
    <property type="match status" value="1"/>
</dbReference>
<evidence type="ECO:0000313" key="2">
    <source>
        <dbReference type="EMBL" id="ASU32811.1"/>
    </source>
</evidence>
<dbReference type="GO" id="GO:0043565">
    <property type="term" value="F:sequence-specific DNA binding"/>
    <property type="evidence" value="ECO:0007669"/>
    <property type="project" value="InterPro"/>
</dbReference>
<reference evidence="2 3" key="1">
    <citation type="submission" date="2017-08" db="EMBL/GenBank/DDBJ databases">
        <title>Complete genome sequence of Mucilaginibacter sp. strain BJC16-A31.</title>
        <authorList>
            <consortium name="Henan University of Science and Technology"/>
            <person name="You X."/>
        </authorList>
    </citation>
    <scope>NUCLEOTIDE SEQUENCE [LARGE SCALE GENOMIC DNA]</scope>
    <source>
        <strain evidence="2 3">BJC16-A31</strain>
    </source>
</reference>
<dbReference type="OrthoDB" id="935959at2"/>
<sequence length="273" mass="31834">MVEIFNNIRKVHRFIEPCDELADHIEFFSESTPPFPLDSFDQKEVPQFKSVKMFPSYTPTFWINLGTPYYLTVANKQYLIKETDDILVLRDTSVEKFKQPTDHIFTVKFLPGGLEAILGINQLSLIGQVINLNTILPPAFLQKIKQPLCFEERMAMMQHFLLARFKNKSKDHYLQFVHDCIENYDSADMQLNTSEMAEKMFVTSKTINRYFNKVVGTSPKNYFTILRTRTALTAYVNQKGLFTPFDFGYYDMSHFYKDVVKFTGQKLTANSIK</sequence>
<protein>
    <submittedName>
        <fullName evidence="2">AraC family transcriptional regulator</fullName>
    </submittedName>
</protein>
<dbReference type="AlphaFoldDB" id="A0A223NTI0"/>
<dbReference type="GO" id="GO:0003700">
    <property type="term" value="F:DNA-binding transcription factor activity"/>
    <property type="evidence" value="ECO:0007669"/>
    <property type="project" value="InterPro"/>
</dbReference>
<dbReference type="Gene3D" id="1.10.10.60">
    <property type="entry name" value="Homeodomain-like"/>
    <property type="match status" value="1"/>
</dbReference>
<feature type="domain" description="HTH araC/xylS-type" evidence="1">
    <location>
        <begin position="171"/>
        <end position="264"/>
    </location>
</feature>
<evidence type="ECO:0000313" key="3">
    <source>
        <dbReference type="Proteomes" id="UP000215002"/>
    </source>
</evidence>
<accession>A0A223NTI0</accession>
<dbReference type="KEGG" id="muc:MuYL_0911"/>
<evidence type="ECO:0000259" key="1">
    <source>
        <dbReference type="PROSITE" id="PS01124"/>
    </source>
</evidence>
<keyword evidence="3" id="KW-1185">Reference proteome</keyword>
<proteinExistence type="predicted"/>
<dbReference type="InterPro" id="IPR018060">
    <property type="entry name" value="HTH_AraC"/>
</dbReference>